<keyword evidence="2" id="KW-1185">Reference proteome</keyword>
<accession>A0ABY7ES86</accession>
<organism evidence="1 2">
    <name type="scientific">Mya arenaria</name>
    <name type="common">Soft-shell clam</name>
    <dbReference type="NCBI Taxonomy" id="6604"/>
    <lineage>
        <taxon>Eukaryota</taxon>
        <taxon>Metazoa</taxon>
        <taxon>Spiralia</taxon>
        <taxon>Lophotrochozoa</taxon>
        <taxon>Mollusca</taxon>
        <taxon>Bivalvia</taxon>
        <taxon>Autobranchia</taxon>
        <taxon>Heteroconchia</taxon>
        <taxon>Euheterodonta</taxon>
        <taxon>Imparidentia</taxon>
        <taxon>Neoheterodontei</taxon>
        <taxon>Myida</taxon>
        <taxon>Myoidea</taxon>
        <taxon>Myidae</taxon>
        <taxon>Mya</taxon>
    </lineage>
</organism>
<reference evidence="1" key="1">
    <citation type="submission" date="2022-11" db="EMBL/GenBank/DDBJ databases">
        <title>Centuries of genome instability and evolution in soft-shell clam transmissible cancer (bioRxiv).</title>
        <authorList>
            <person name="Hart S.F.M."/>
            <person name="Yonemitsu M.A."/>
            <person name="Giersch R.M."/>
            <person name="Beal B.F."/>
            <person name="Arriagada G."/>
            <person name="Davis B.W."/>
            <person name="Ostrander E.A."/>
            <person name="Goff S.P."/>
            <person name="Metzger M.J."/>
        </authorList>
    </citation>
    <scope>NUCLEOTIDE SEQUENCE</scope>
    <source>
        <strain evidence="1">MELC-2E11</strain>
        <tissue evidence="1">Siphon/mantle</tissue>
    </source>
</reference>
<name>A0ABY7ES86_MYAAR</name>
<gene>
    <name evidence="1" type="ORF">MAR_025766</name>
</gene>
<evidence type="ECO:0000313" key="1">
    <source>
        <dbReference type="EMBL" id="WAR11586.1"/>
    </source>
</evidence>
<evidence type="ECO:0000313" key="2">
    <source>
        <dbReference type="Proteomes" id="UP001164746"/>
    </source>
</evidence>
<dbReference type="EMBL" id="CP111019">
    <property type="protein sequence ID" value="WAR11586.1"/>
    <property type="molecule type" value="Genomic_DNA"/>
</dbReference>
<protein>
    <submittedName>
        <fullName evidence="1">Uncharacterized protein</fullName>
    </submittedName>
</protein>
<dbReference type="Proteomes" id="UP001164746">
    <property type="component" value="Chromosome 8"/>
</dbReference>
<proteinExistence type="predicted"/>
<sequence>MVERATPRMGPLALLQKVRLLGLHRARRQWQTHQSELQQYVPLERN</sequence>